<dbReference type="SUPFAM" id="SSF53098">
    <property type="entry name" value="Ribonuclease H-like"/>
    <property type="match status" value="1"/>
</dbReference>
<keyword evidence="4" id="KW-1185">Reference proteome</keyword>
<dbReference type="InterPro" id="IPR036397">
    <property type="entry name" value="RNaseH_sf"/>
</dbReference>
<dbReference type="InterPro" id="IPR050066">
    <property type="entry name" value="UvrABC_protein_C"/>
</dbReference>
<feature type="domain" description="GIY-YIG" evidence="2">
    <location>
        <begin position="253"/>
        <end position="331"/>
    </location>
</feature>
<dbReference type="InterPro" id="IPR047296">
    <property type="entry name" value="GIY-YIG_UvrC_Cho"/>
</dbReference>
<dbReference type="Proteomes" id="UP000265719">
    <property type="component" value="Chromosome"/>
</dbReference>
<dbReference type="GO" id="GO:0004527">
    <property type="term" value="F:exonuclease activity"/>
    <property type="evidence" value="ECO:0007669"/>
    <property type="project" value="UniProtKB-KW"/>
</dbReference>
<dbReference type="Pfam" id="PF00929">
    <property type="entry name" value="RNase_T"/>
    <property type="match status" value="1"/>
</dbReference>
<proteinExistence type="predicted"/>
<dbReference type="SUPFAM" id="SSF82771">
    <property type="entry name" value="GIY-YIG endonuclease"/>
    <property type="match status" value="1"/>
</dbReference>
<evidence type="ECO:0000259" key="2">
    <source>
        <dbReference type="PROSITE" id="PS50164"/>
    </source>
</evidence>
<dbReference type="FunFam" id="3.30.420.10:FF:000045">
    <property type="entry name" value="3'-5' exonuclease DinG"/>
    <property type="match status" value="1"/>
</dbReference>
<dbReference type="Pfam" id="PF01541">
    <property type="entry name" value="GIY-YIG"/>
    <property type="match status" value="1"/>
</dbReference>
<dbReference type="PANTHER" id="PTHR30562:SF1">
    <property type="entry name" value="UVRABC SYSTEM PROTEIN C"/>
    <property type="match status" value="1"/>
</dbReference>
<dbReference type="CDD" id="cd10434">
    <property type="entry name" value="GIY-YIG_UvrC_Cho"/>
    <property type="match status" value="1"/>
</dbReference>
<name>A0AA97M4F2_9ACTN</name>
<dbReference type="Gene3D" id="3.40.1440.10">
    <property type="entry name" value="GIY-YIG endonuclease"/>
    <property type="match status" value="1"/>
</dbReference>
<dbReference type="GO" id="GO:0006260">
    <property type="term" value="P:DNA replication"/>
    <property type="evidence" value="ECO:0007669"/>
    <property type="project" value="InterPro"/>
</dbReference>
<dbReference type="InterPro" id="IPR013520">
    <property type="entry name" value="Ribonucl_H"/>
</dbReference>
<keyword evidence="1 3" id="KW-0540">Nuclease</keyword>
<protein>
    <submittedName>
        <fullName evidence="3">DEDD exonuclease domain-containing protein</fullName>
    </submittedName>
</protein>
<dbReference type="GO" id="GO:0009380">
    <property type="term" value="C:excinuclease repair complex"/>
    <property type="evidence" value="ECO:0007669"/>
    <property type="project" value="TreeGrafter"/>
</dbReference>
<accession>A0AA97M4F2</accession>
<dbReference type="EMBL" id="CP063196">
    <property type="protein sequence ID" value="UOE20138.1"/>
    <property type="molecule type" value="Genomic_DNA"/>
</dbReference>
<dbReference type="SMART" id="SM00465">
    <property type="entry name" value="GIYc"/>
    <property type="match status" value="1"/>
</dbReference>
<keyword evidence="1 3" id="KW-0378">Hydrolase</keyword>
<dbReference type="NCBIfam" id="TIGR00573">
    <property type="entry name" value="dnaq"/>
    <property type="match status" value="1"/>
</dbReference>
<keyword evidence="1 3" id="KW-0269">Exonuclease</keyword>
<dbReference type="AlphaFoldDB" id="A0AA97M4F2"/>
<evidence type="ECO:0000313" key="3">
    <source>
        <dbReference type="EMBL" id="UOE20138.1"/>
    </source>
</evidence>
<dbReference type="GO" id="GO:0003677">
    <property type="term" value="F:DNA binding"/>
    <property type="evidence" value="ECO:0007669"/>
    <property type="project" value="InterPro"/>
</dbReference>
<gene>
    <name evidence="3" type="ORF">NI17_002515</name>
</gene>
<sequence>MNALGDDRVCAKHPRVPRCPEHPYAGVVAQPRHPVQGAFDELGTPLAATTFVVVDLETTGPRPGEAGITEIGAVRVRDGRVLDEFGTLVNPRTPVPPFVTLLTGISQAMVDSAPPVETALPAFLEFAGFGPDTVLVAHNAPFDVGFLKAACAAHGTRWPSPAVLDTLRLARRLVARGEVANHKLGTLAGFFGVADRPTHRALDDARATAGVLRGLIGRLRSRGVDTWEELRAFRSAPTPAQRGRRHLADSIPDAPGVYVFEDASGASLYVGKSVNLRTRVRSYFTASETRPRIREMVGLAERVTPIVCDTAVEAEVRELRLIAERKPPYNRRSRNPERAPWLKLTAETFPRLAVVREVRDDGACYLGPFPGTRAAESARDALHHAFPLRRCSHRITPPRRGAACALAGMGRCGAPCEGAQSPAEYTVHAAAAARAMTGDVSSVVEAVSAHVATLARELRYEEAAVHRDRLSAFLGAAARTQRLRALGAVPHLVAARPVGDDWELCVVRHGRLAASGRMRPGSDPRAFLRALVATAETVPAGTGSLPRADAAETECLLRWLESPGTRLLEVERDWVCPVGGAERYRHLIHRHATPWAQNQPEILTD</sequence>
<reference evidence="3" key="1">
    <citation type="submission" date="2020-10" db="EMBL/GenBank/DDBJ databases">
        <title>De novo genome project of the cellulose decomposer Thermobifida halotolerans type strain.</title>
        <authorList>
            <person name="Nagy I."/>
            <person name="Horvath B."/>
            <person name="Kukolya J."/>
            <person name="Nagy I."/>
            <person name="Orsini M."/>
        </authorList>
    </citation>
    <scope>NUCLEOTIDE SEQUENCE</scope>
    <source>
        <strain evidence="3">DSM 44931</strain>
    </source>
</reference>
<dbReference type="NCBIfam" id="NF005907">
    <property type="entry name" value="PRK07883.1-5"/>
    <property type="match status" value="1"/>
</dbReference>
<dbReference type="CDD" id="cd06127">
    <property type="entry name" value="DEDDh"/>
    <property type="match status" value="1"/>
</dbReference>
<dbReference type="PROSITE" id="PS50164">
    <property type="entry name" value="GIY_YIG"/>
    <property type="match status" value="1"/>
</dbReference>
<dbReference type="InterPro" id="IPR006054">
    <property type="entry name" value="DnaQ"/>
</dbReference>
<dbReference type="InterPro" id="IPR035901">
    <property type="entry name" value="GIY-YIG_endonuc_sf"/>
</dbReference>
<organism evidence="3 4">
    <name type="scientific">Thermobifida halotolerans</name>
    <dbReference type="NCBI Taxonomy" id="483545"/>
    <lineage>
        <taxon>Bacteria</taxon>
        <taxon>Bacillati</taxon>
        <taxon>Actinomycetota</taxon>
        <taxon>Actinomycetes</taxon>
        <taxon>Streptosporangiales</taxon>
        <taxon>Nocardiopsidaceae</taxon>
        <taxon>Thermobifida</taxon>
    </lineage>
</organism>
<dbReference type="InterPro" id="IPR000305">
    <property type="entry name" value="GIY-YIG_endonuc"/>
</dbReference>
<dbReference type="GO" id="GO:0003887">
    <property type="term" value="F:DNA-directed DNA polymerase activity"/>
    <property type="evidence" value="ECO:0007669"/>
    <property type="project" value="InterPro"/>
</dbReference>
<dbReference type="Gene3D" id="3.30.420.10">
    <property type="entry name" value="Ribonuclease H-like superfamily/Ribonuclease H"/>
    <property type="match status" value="1"/>
</dbReference>
<dbReference type="KEGG" id="thao:NI17_002515"/>
<dbReference type="GO" id="GO:0006289">
    <property type="term" value="P:nucleotide-excision repair"/>
    <property type="evidence" value="ECO:0007669"/>
    <property type="project" value="InterPro"/>
</dbReference>
<dbReference type="SMART" id="SM00479">
    <property type="entry name" value="EXOIII"/>
    <property type="match status" value="1"/>
</dbReference>
<dbReference type="InterPro" id="IPR012337">
    <property type="entry name" value="RNaseH-like_sf"/>
</dbReference>
<evidence type="ECO:0000313" key="4">
    <source>
        <dbReference type="Proteomes" id="UP000265719"/>
    </source>
</evidence>
<dbReference type="NCBIfam" id="NF005905">
    <property type="entry name" value="PRK07883.1-3"/>
    <property type="match status" value="1"/>
</dbReference>
<evidence type="ECO:0000256" key="1">
    <source>
        <dbReference type="ARBA" id="ARBA00022839"/>
    </source>
</evidence>
<dbReference type="PANTHER" id="PTHR30562">
    <property type="entry name" value="UVRC/OXIDOREDUCTASE"/>
    <property type="match status" value="1"/>
</dbReference>